<dbReference type="AlphaFoldDB" id="A0A7S2QF88"/>
<proteinExistence type="predicted"/>
<organism evidence="2">
    <name type="scientific">Zooxanthella nutricula</name>
    <dbReference type="NCBI Taxonomy" id="1333877"/>
    <lineage>
        <taxon>Eukaryota</taxon>
        <taxon>Sar</taxon>
        <taxon>Alveolata</taxon>
        <taxon>Dinophyceae</taxon>
        <taxon>Peridiniales</taxon>
        <taxon>Peridiniales incertae sedis</taxon>
        <taxon>Zooxanthella</taxon>
    </lineage>
</organism>
<evidence type="ECO:0000313" key="2">
    <source>
        <dbReference type="EMBL" id="CAD9641021.1"/>
    </source>
</evidence>
<gene>
    <name evidence="2" type="ORF">BRAN1462_LOCUS58843</name>
</gene>
<keyword evidence="1" id="KW-0812">Transmembrane</keyword>
<accession>A0A7S2QF88</accession>
<name>A0A7S2QF88_9DINO</name>
<protein>
    <submittedName>
        <fullName evidence="2">Uncharacterized protein</fullName>
    </submittedName>
</protein>
<keyword evidence="1" id="KW-0472">Membrane</keyword>
<dbReference type="EMBL" id="HBGW01092698">
    <property type="protein sequence ID" value="CAD9641021.1"/>
    <property type="molecule type" value="Transcribed_RNA"/>
</dbReference>
<evidence type="ECO:0000256" key="1">
    <source>
        <dbReference type="SAM" id="Phobius"/>
    </source>
</evidence>
<reference evidence="2" key="1">
    <citation type="submission" date="2021-01" db="EMBL/GenBank/DDBJ databases">
        <authorList>
            <person name="Corre E."/>
            <person name="Pelletier E."/>
            <person name="Niang G."/>
            <person name="Scheremetjew M."/>
            <person name="Finn R."/>
            <person name="Kale V."/>
            <person name="Holt S."/>
            <person name="Cochrane G."/>
            <person name="Meng A."/>
            <person name="Brown T."/>
            <person name="Cohen L."/>
        </authorList>
    </citation>
    <scope>NUCLEOTIDE SEQUENCE</scope>
    <source>
        <strain evidence="2">RCC3387</strain>
    </source>
</reference>
<sequence length="153" mass="17100">MLRALPAIDQSLGFLLDNSYFNDDQVILIHALLRRPELFYPLDCHTWDNCGWEIFHRGSHSDRLCGIRGHYQRKHESAFLSGDLQGGAHRSTDFVGAALALFLVGTITALVGAYLRRFSIRYVLASDLSAKSEDSAGPRDASLLNVLQPETLR</sequence>
<feature type="transmembrane region" description="Helical" evidence="1">
    <location>
        <begin position="94"/>
        <end position="115"/>
    </location>
</feature>
<keyword evidence="1" id="KW-1133">Transmembrane helix</keyword>